<dbReference type="InterPro" id="IPR050210">
    <property type="entry name" value="tRNA_Adenine-N(6)_MTase"/>
</dbReference>
<dbReference type="SUPFAM" id="SSF53335">
    <property type="entry name" value="S-adenosyl-L-methionine-dependent methyltransferases"/>
    <property type="match status" value="1"/>
</dbReference>
<dbReference type="CDD" id="cd02440">
    <property type="entry name" value="AdoMet_MTases"/>
    <property type="match status" value="1"/>
</dbReference>
<organism evidence="2 3">
    <name type="scientific">Candidatus Acutalibacter ornithocaccae</name>
    <dbReference type="NCBI Taxonomy" id="2838416"/>
    <lineage>
        <taxon>Bacteria</taxon>
        <taxon>Bacillati</taxon>
        <taxon>Bacillota</taxon>
        <taxon>Clostridia</taxon>
        <taxon>Eubacteriales</taxon>
        <taxon>Acutalibacteraceae</taxon>
        <taxon>Acutalibacter</taxon>
    </lineage>
</organism>
<accession>A0A9D2RZR1</accession>
<proteinExistence type="predicted"/>
<name>A0A9D2RZR1_9FIRM</name>
<evidence type="ECO:0000313" key="3">
    <source>
        <dbReference type="Proteomes" id="UP000824214"/>
    </source>
</evidence>
<dbReference type="PANTHER" id="PTHR47739">
    <property type="entry name" value="TRNA1(VAL) (ADENINE(37)-N6)-METHYLTRANSFERASE"/>
    <property type="match status" value="1"/>
</dbReference>
<dbReference type="Gene3D" id="3.40.50.150">
    <property type="entry name" value="Vaccinia Virus protein VP39"/>
    <property type="match status" value="1"/>
</dbReference>
<dbReference type="AlphaFoldDB" id="A0A9D2RZR1"/>
<keyword evidence="2" id="KW-0808">Transferase</keyword>
<dbReference type="Pfam" id="PF05175">
    <property type="entry name" value="MTS"/>
    <property type="match status" value="1"/>
</dbReference>
<evidence type="ECO:0000313" key="2">
    <source>
        <dbReference type="EMBL" id="HJB37999.1"/>
    </source>
</evidence>
<dbReference type="GO" id="GO:0032259">
    <property type="term" value="P:methylation"/>
    <property type="evidence" value="ECO:0007669"/>
    <property type="project" value="UniProtKB-KW"/>
</dbReference>
<dbReference type="InterPro" id="IPR007848">
    <property type="entry name" value="Small_mtfrase_dom"/>
</dbReference>
<evidence type="ECO:0000259" key="1">
    <source>
        <dbReference type="Pfam" id="PF05175"/>
    </source>
</evidence>
<keyword evidence="2" id="KW-0489">Methyltransferase</keyword>
<reference evidence="2" key="1">
    <citation type="journal article" date="2021" name="PeerJ">
        <title>Extensive microbial diversity within the chicken gut microbiome revealed by metagenomics and culture.</title>
        <authorList>
            <person name="Gilroy R."/>
            <person name="Ravi A."/>
            <person name="Getino M."/>
            <person name="Pursley I."/>
            <person name="Horton D.L."/>
            <person name="Alikhan N.F."/>
            <person name="Baker D."/>
            <person name="Gharbi K."/>
            <person name="Hall N."/>
            <person name="Watson M."/>
            <person name="Adriaenssens E.M."/>
            <person name="Foster-Nyarko E."/>
            <person name="Jarju S."/>
            <person name="Secka A."/>
            <person name="Antonio M."/>
            <person name="Oren A."/>
            <person name="Chaudhuri R.R."/>
            <person name="La Ragione R."/>
            <person name="Hildebrand F."/>
            <person name="Pallen M.J."/>
        </authorList>
    </citation>
    <scope>NUCLEOTIDE SEQUENCE</scope>
    <source>
        <strain evidence="2">ChiBcolR8-3208</strain>
    </source>
</reference>
<protein>
    <submittedName>
        <fullName evidence="2">Methyltransferase</fullName>
    </submittedName>
</protein>
<dbReference type="Proteomes" id="UP000824214">
    <property type="component" value="Unassembled WGS sequence"/>
</dbReference>
<sequence length="252" mass="27629">MEERLQNTTWEPLCGGARVLVSPQHTFGTDAVLLAHFAAPRPRERWADLGTGCGVIPLLWRVRTQAGAITGVEMQEKAAWQARRSVEENGFSATVDIVQGDARQLGALFPAGSLDGIACNPPYTAPGAGIPSEDGARRAARQGDSLSLEDVARGARYALRFGGRLCLCLRPQRLAEAVEVFHSHQLEPKRLRLVQQRAGKAPFLFLLECRRGGKPGMEVGPVLLLEREDGSPTQEIEAIYGDYRDNPEHRKQ</sequence>
<dbReference type="PANTHER" id="PTHR47739:SF1">
    <property type="entry name" value="TRNA1(VAL) (ADENINE(37)-N6)-METHYLTRANSFERASE"/>
    <property type="match status" value="1"/>
</dbReference>
<dbReference type="InterPro" id="IPR029063">
    <property type="entry name" value="SAM-dependent_MTases_sf"/>
</dbReference>
<dbReference type="GO" id="GO:0008168">
    <property type="term" value="F:methyltransferase activity"/>
    <property type="evidence" value="ECO:0007669"/>
    <property type="project" value="UniProtKB-KW"/>
</dbReference>
<dbReference type="EMBL" id="DWXZ01000172">
    <property type="protein sequence ID" value="HJB37999.1"/>
    <property type="molecule type" value="Genomic_DNA"/>
</dbReference>
<comment type="caution">
    <text evidence="2">The sequence shown here is derived from an EMBL/GenBank/DDBJ whole genome shotgun (WGS) entry which is preliminary data.</text>
</comment>
<gene>
    <name evidence="2" type="ORF">H9942_08030</name>
</gene>
<feature type="domain" description="Methyltransferase small" evidence="1">
    <location>
        <begin position="31"/>
        <end position="126"/>
    </location>
</feature>
<reference evidence="2" key="2">
    <citation type="submission" date="2021-04" db="EMBL/GenBank/DDBJ databases">
        <authorList>
            <person name="Gilroy R."/>
        </authorList>
    </citation>
    <scope>NUCLEOTIDE SEQUENCE</scope>
    <source>
        <strain evidence="2">ChiBcolR8-3208</strain>
    </source>
</reference>